<dbReference type="Proteomes" id="UP000472710">
    <property type="component" value="Unassembled WGS sequence"/>
</dbReference>
<evidence type="ECO:0000259" key="1">
    <source>
        <dbReference type="SMART" id="SM00923"/>
    </source>
</evidence>
<dbReference type="PANTHER" id="PTHR38444">
    <property type="entry name" value="ENTEROBACTIN BIOSYNTHESIS PROTEIN YBDZ"/>
    <property type="match status" value="1"/>
</dbReference>
<dbReference type="SUPFAM" id="SSF160582">
    <property type="entry name" value="MbtH-like"/>
    <property type="match status" value="1"/>
</dbReference>
<proteinExistence type="predicted"/>
<accession>A0ABQ1CSZ4</accession>
<dbReference type="Pfam" id="PF03621">
    <property type="entry name" value="MbtH"/>
    <property type="match status" value="1"/>
</dbReference>
<dbReference type="GeneID" id="95073597"/>
<sequence>MFDDENAEYFVVVNEEEQYSLWPADRDLPTGWRADGPARSRAACLDHIETVWTDMRPKSVREASV</sequence>
<comment type="caution">
    <text evidence="2">The sequence shown here is derived from an EMBL/GenBank/DDBJ whole genome shotgun (WGS) entry which is preliminary data.</text>
</comment>
<gene>
    <name evidence="2" type="primary">mbtH</name>
    <name evidence="2" type="ORF">Sdia_40180</name>
</gene>
<name>A0ABQ1CSZ4_STRDI</name>
<organism evidence="2 3">
    <name type="scientific">Streptomyces diastaticus subsp. diastaticus</name>
    <dbReference type="NCBI Taxonomy" id="68040"/>
    <lineage>
        <taxon>Bacteria</taxon>
        <taxon>Bacillati</taxon>
        <taxon>Actinomycetota</taxon>
        <taxon>Actinomycetes</taxon>
        <taxon>Kitasatosporales</taxon>
        <taxon>Streptomycetaceae</taxon>
        <taxon>Streptomyces</taxon>
        <taxon>Streptomyces diastaticus group</taxon>
    </lineage>
</organism>
<dbReference type="InterPro" id="IPR038020">
    <property type="entry name" value="MbtH-like_sf"/>
</dbReference>
<dbReference type="InterPro" id="IPR005153">
    <property type="entry name" value="MbtH-like_dom"/>
</dbReference>
<dbReference type="InterPro" id="IPR037407">
    <property type="entry name" value="MLP_fam"/>
</dbReference>
<dbReference type="RefSeq" id="WP_124287721.1">
    <property type="nucleotide sequence ID" value="NZ_BLLN01000005.1"/>
</dbReference>
<keyword evidence="3" id="KW-1185">Reference proteome</keyword>
<protein>
    <submittedName>
        <fullName evidence="2">Protein MbtH</fullName>
    </submittedName>
</protein>
<dbReference type="EMBL" id="BLLN01000005">
    <property type="protein sequence ID" value="GFH73250.1"/>
    <property type="molecule type" value="Genomic_DNA"/>
</dbReference>
<dbReference type="Gene3D" id="3.90.820.10">
    <property type="entry name" value="Structural Genomics, Unknown Function 30-nov-00 1gh9 Mol_id"/>
    <property type="match status" value="1"/>
</dbReference>
<dbReference type="PANTHER" id="PTHR38444:SF1">
    <property type="entry name" value="ENTEROBACTIN BIOSYNTHESIS PROTEIN YBDZ"/>
    <property type="match status" value="1"/>
</dbReference>
<reference evidence="2 3" key="1">
    <citation type="submission" date="2020-02" db="EMBL/GenBank/DDBJ databases">
        <title>Whole genome shotgun sequence of Streptomyces diastaticus subsp. diastaticus NBRC 13412.</title>
        <authorList>
            <person name="Ichikawa N."/>
            <person name="Komaki H."/>
            <person name="Tamura T."/>
        </authorList>
    </citation>
    <scope>NUCLEOTIDE SEQUENCE [LARGE SCALE GENOMIC DNA]</scope>
    <source>
        <strain evidence="2 3">NBRC 13412</strain>
    </source>
</reference>
<feature type="domain" description="MbtH-like" evidence="1">
    <location>
        <begin position="2"/>
        <end position="50"/>
    </location>
</feature>
<dbReference type="SMART" id="SM00923">
    <property type="entry name" value="MbtH"/>
    <property type="match status" value="1"/>
</dbReference>
<evidence type="ECO:0000313" key="3">
    <source>
        <dbReference type="Proteomes" id="UP000472710"/>
    </source>
</evidence>
<evidence type="ECO:0000313" key="2">
    <source>
        <dbReference type="EMBL" id="GFH73250.1"/>
    </source>
</evidence>